<dbReference type="PANTHER" id="PTHR42704">
    <property type="entry name" value="RIBULOSE BISPHOSPHATE CARBOXYLASE"/>
    <property type="match status" value="1"/>
</dbReference>
<dbReference type="Pfam" id="PF02788">
    <property type="entry name" value="RuBisCO_large_N"/>
    <property type="match status" value="1"/>
</dbReference>
<evidence type="ECO:0000256" key="2">
    <source>
        <dbReference type="ARBA" id="ARBA00022723"/>
    </source>
</evidence>
<proteinExistence type="inferred from homology"/>
<comment type="similarity">
    <text evidence="4">Belongs to the RuBisCO large chain family.</text>
</comment>
<dbReference type="InterPro" id="IPR017443">
    <property type="entry name" value="RuBisCO_lsu_fd_N"/>
</dbReference>
<dbReference type="SUPFAM" id="SSF51649">
    <property type="entry name" value="RuBisCo, C-terminal domain"/>
    <property type="match status" value="1"/>
</dbReference>
<sequence length="431" mass="45993">MNDISVATAASSERLSATYLVETRYPLEAAAAAMAGEQSSGTFRAIPGETAELLRRFGARVEFIEDITDVGEEALPFSRPPKNAAAATPRRARVGLSWNIENTGTVLASVWSTVLGNLFELHHFSAMRLLDVSFPDVFADAYPGPAFAVEGTRRLTGVEGRPLIGTIVKPSVGLSPQETAALADTLIAAGIDFIKDDELMGDPPHSPFEQRFEAVMAVIDRHADRSGRKVMYAANISGDVDAMRRQLDLIGSRGGTCAMLVLNSVGLSGVVEMRQHSAVPLHGHRAGWGLFSRSPDLGMSYLAYQKFWRLAGIDHMHVNGLSNKFCEQDETVMASAHACLTTMFGRADRPDTVMPVFSSGQTAVQAGETRDRLGSNDFIYCCGGGIMAHPGGPAAGVQSLHDAFDAAAAGIPARDYAANHPELEAALQAFG</sequence>
<evidence type="ECO:0000256" key="3">
    <source>
        <dbReference type="ARBA" id="ARBA00022842"/>
    </source>
</evidence>
<dbReference type="InterPro" id="IPR036422">
    <property type="entry name" value="RuBisCO_lsu_N_sf"/>
</dbReference>
<feature type="domain" description="Ribulose bisphosphate carboxylase large subunit ferrodoxin-like N-terminal" evidence="6">
    <location>
        <begin position="22"/>
        <end position="136"/>
    </location>
</feature>
<dbReference type="Gene3D" id="3.30.70.150">
    <property type="entry name" value="RuBisCO large subunit, N-terminal domain"/>
    <property type="match status" value="1"/>
</dbReference>
<evidence type="ECO:0000259" key="5">
    <source>
        <dbReference type="Pfam" id="PF00016"/>
    </source>
</evidence>
<evidence type="ECO:0000256" key="1">
    <source>
        <dbReference type="ARBA" id="ARBA00001946"/>
    </source>
</evidence>
<evidence type="ECO:0000256" key="4">
    <source>
        <dbReference type="RuleBase" id="RU003834"/>
    </source>
</evidence>
<evidence type="ECO:0000259" key="6">
    <source>
        <dbReference type="Pfam" id="PF02788"/>
    </source>
</evidence>
<keyword evidence="8" id="KW-1185">Reference proteome</keyword>
<dbReference type="SFLD" id="SFLDS00014">
    <property type="entry name" value="RuBisCO"/>
    <property type="match status" value="1"/>
</dbReference>
<protein>
    <submittedName>
        <fullName evidence="7">Ribulose-bisphosphate carboxylase large subunit family protein</fullName>
    </submittedName>
</protein>
<dbReference type="InterPro" id="IPR020878">
    <property type="entry name" value="RuBisCo_large_chain_AS"/>
</dbReference>
<dbReference type="PROSITE" id="PS00157">
    <property type="entry name" value="RUBISCO_LARGE"/>
    <property type="match status" value="1"/>
</dbReference>
<keyword evidence="3" id="KW-0460">Magnesium</keyword>
<dbReference type="PANTHER" id="PTHR42704:SF17">
    <property type="entry name" value="RIBULOSE BISPHOSPHATE CARBOXYLASE LARGE CHAIN"/>
    <property type="match status" value="1"/>
</dbReference>
<dbReference type="InterPro" id="IPR000685">
    <property type="entry name" value="RuBisCO_lsu_C"/>
</dbReference>
<comment type="cofactor">
    <cofactor evidence="1">
        <name>Mg(2+)</name>
        <dbReference type="ChEBI" id="CHEBI:18420"/>
    </cofactor>
</comment>
<accession>A0ABU5ABW9</accession>
<dbReference type="CDD" id="cd08207">
    <property type="entry name" value="RLP_NonPhot"/>
    <property type="match status" value="1"/>
</dbReference>
<dbReference type="RefSeq" id="WP_320250816.1">
    <property type="nucleotide sequence ID" value="NZ_JAVIIQ010000009.1"/>
</dbReference>
<reference evidence="7 8" key="1">
    <citation type="submission" date="2023-08" db="EMBL/GenBank/DDBJ databases">
        <title>Implementing the SeqCode for naming new Mesorhizobium species isolated from Vachellia karroo root nodules.</title>
        <authorList>
            <person name="Van Lill M."/>
        </authorList>
    </citation>
    <scope>NUCLEOTIDE SEQUENCE [LARGE SCALE GENOMIC DNA]</scope>
    <source>
        <strain evidence="7 8">VK25D</strain>
    </source>
</reference>
<feature type="domain" description="Ribulose bisphosphate carboxylase large subunit C-terminal" evidence="5">
    <location>
        <begin position="150"/>
        <end position="430"/>
    </location>
</feature>
<comment type="caution">
    <text evidence="7">The sequence shown here is derived from an EMBL/GenBank/DDBJ whole genome shotgun (WGS) entry which is preliminary data.</text>
</comment>
<organism evidence="7 8">
    <name type="scientific">Mesorhizobium vachelliae</name>
    <dbReference type="NCBI Taxonomy" id="3072309"/>
    <lineage>
        <taxon>Bacteria</taxon>
        <taxon>Pseudomonadati</taxon>
        <taxon>Pseudomonadota</taxon>
        <taxon>Alphaproteobacteria</taxon>
        <taxon>Hyphomicrobiales</taxon>
        <taxon>Phyllobacteriaceae</taxon>
        <taxon>Mesorhizobium</taxon>
    </lineage>
</organism>
<dbReference type="SUPFAM" id="SSF54966">
    <property type="entry name" value="RuBisCO, large subunit, small (N-terminal) domain"/>
    <property type="match status" value="1"/>
</dbReference>
<keyword evidence="2" id="KW-0479">Metal-binding</keyword>
<dbReference type="Pfam" id="PF00016">
    <property type="entry name" value="RuBisCO_large"/>
    <property type="match status" value="1"/>
</dbReference>
<dbReference type="SFLD" id="SFLDG00301">
    <property type="entry name" value="RuBisCO-like_proteins"/>
    <property type="match status" value="1"/>
</dbReference>
<dbReference type="Gene3D" id="3.20.20.110">
    <property type="entry name" value="Ribulose bisphosphate carboxylase, large subunit, C-terminal domain"/>
    <property type="match status" value="1"/>
</dbReference>
<dbReference type="Proteomes" id="UP001285154">
    <property type="component" value="Unassembled WGS sequence"/>
</dbReference>
<dbReference type="EMBL" id="JAVIIQ010000009">
    <property type="protein sequence ID" value="MDX8533728.1"/>
    <property type="molecule type" value="Genomic_DNA"/>
</dbReference>
<dbReference type="InterPro" id="IPR033966">
    <property type="entry name" value="RuBisCO"/>
</dbReference>
<dbReference type="InterPro" id="IPR036376">
    <property type="entry name" value="RuBisCO_lsu_C_sf"/>
</dbReference>
<evidence type="ECO:0000313" key="7">
    <source>
        <dbReference type="EMBL" id="MDX8533728.1"/>
    </source>
</evidence>
<name>A0ABU5ABW9_9HYPH</name>
<evidence type="ECO:0000313" key="8">
    <source>
        <dbReference type="Proteomes" id="UP001285154"/>
    </source>
</evidence>
<gene>
    <name evidence="7" type="ORF">RFM42_22245</name>
</gene>